<protein>
    <submittedName>
        <fullName evidence="1">Uncharacterized protein</fullName>
    </submittedName>
</protein>
<sequence>GWSTCRAHSVRLPAARWRGCRRLVDPLRLLCHAAGPLSRFWPYAIRHAANQVEAPALPARLIEATSAPDMLSDLETIQRGQAMWSRWGCGVMIVGGSTIIRPIHGAYLGRIVVELRSLEYVGGKLTIGLKAAEVCNSGIIGLMVAEICNSGTIGLMVADICNLGTIGLVVAEIHNSGTIGLMIAEIRNSSTIGLVVAVICNSGTIGLKVTEVCNSGTIGLKVTEVSNLSTIRLKMAEVCNSS</sequence>
<dbReference type="EMBL" id="AMZH03014806">
    <property type="protein sequence ID" value="RRT47021.1"/>
    <property type="molecule type" value="Genomic_DNA"/>
</dbReference>
<accession>A0A426Y667</accession>
<gene>
    <name evidence="1" type="ORF">B296_00011273</name>
</gene>
<feature type="non-terminal residue" evidence="1">
    <location>
        <position position="1"/>
    </location>
</feature>
<evidence type="ECO:0000313" key="1">
    <source>
        <dbReference type="EMBL" id="RRT47021.1"/>
    </source>
</evidence>
<dbReference type="AlphaFoldDB" id="A0A426Y667"/>
<proteinExistence type="predicted"/>
<name>A0A426Y667_ENSVE</name>
<evidence type="ECO:0000313" key="2">
    <source>
        <dbReference type="Proteomes" id="UP000287651"/>
    </source>
</evidence>
<reference evidence="1 2" key="1">
    <citation type="journal article" date="2014" name="Agronomy (Basel)">
        <title>A Draft Genome Sequence for Ensete ventricosum, the Drought-Tolerant Tree Against Hunger.</title>
        <authorList>
            <person name="Harrison J."/>
            <person name="Moore K.A."/>
            <person name="Paszkiewicz K."/>
            <person name="Jones T."/>
            <person name="Grant M."/>
            <person name="Ambacheew D."/>
            <person name="Muzemil S."/>
            <person name="Studholme D.J."/>
        </authorList>
    </citation>
    <scope>NUCLEOTIDE SEQUENCE [LARGE SCALE GENOMIC DNA]</scope>
</reference>
<comment type="caution">
    <text evidence="1">The sequence shown here is derived from an EMBL/GenBank/DDBJ whole genome shotgun (WGS) entry which is preliminary data.</text>
</comment>
<organism evidence="1 2">
    <name type="scientific">Ensete ventricosum</name>
    <name type="common">Abyssinian banana</name>
    <name type="synonym">Musa ensete</name>
    <dbReference type="NCBI Taxonomy" id="4639"/>
    <lineage>
        <taxon>Eukaryota</taxon>
        <taxon>Viridiplantae</taxon>
        <taxon>Streptophyta</taxon>
        <taxon>Embryophyta</taxon>
        <taxon>Tracheophyta</taxon>
        <taxon>Spermatophyta</taxon>
        <taxon>Magnoliopsida</taxon>
        <taxon>Liliopsida</taxon>
        <taxon>Zingiberales</taxon>
        <taxon>Musaceae</taxon>
        <taxon>Ensete</taxon>
    </lineage>
</organism>
<dbReference type="Proteomes" id="UP000287651">
    <property type="component" value="Unassembled WGS sequence"/>
</dbReference>